<dbReference type="GO" id="GO:0004553">
    <property type="term" value="F:hydrolase activity, hydrolyzing O-glycosyl compounds"/>
    <property type="evidence" value="ECO:0007669"/>
    <property type="project" value="UniProtKB-ARBA"/>
</dbReference>
<evidence type="ECO:0000256" key="2">
    <source>
        <dbReference type="ARBA" id="ARBA00023157"/>
    </source>
</evidence>
<keyword evidence="7" id="KW-1185">Reference proteome</keyword>
<evidence type="ECO:0000313" key="6">
    <source>
        <dbReference type="EMBL" id="UOB17273.1"/>
    </source>
</evidence>
<dbReference type="EMBL" id="CP094358">
    <property type="protein sequence ID" value="UOB17273.1"/>
    <property type="molecule type" value="Genomic_DNA"/>
</dbReference>
<organism evidence="6 7">
    <name type="scientific">Abyssalbus ytuae</name>
    <dbReference type="NCBI Taxonomy" id="2926907"/>
    <lineage>
        <taxon>Bacteria</taxon>
        <taxon>Pseudomonadati</taxon>
        <taxon>Bacteroidota</taxon>
        <taxon>Flavobacteriia</taxon>
        <taxon>Flavobacteriales</taxon>
        <taxon>Flavobacteriaceae</taxon>
        <taxon>Abyssalbus</taxon>
    </lineage>
</organism>
<feature type="signal peptide" evidence="4">
    <location>
        <begin position="1"/>
        <end position="22"/>
    </location>
</feature>
<dbReference type="PANTHER" id="PTHR35399">
    <property type="entry name" value="SLR8030 PROTEIN"/>
    <property type="match status" value="1"/>
</dbReference>
<dbReference type="Gene3D" id="2.60.120.260">
    <property type="entry name" value="Galactose-binding domain-like"/>
    <property type="match status" value="2"/>
</dbReference>
<dbReference type="SUPFAM" id="SSF63825">
    <property type="entry name" value="YWTD domain"/>
    <property type="match status" value="1"/>
</dbReference>
<feature type="domain" description="LamG-like jellyroll fold" evidence="5">
    <location>
        <begin position="1052"/>
        <end position="1188"/>
    </location>
</feature>
<dbReference type="Pfam" id="PF09423">
    <property type="entry name" value="PhoD"/>
    <property type="match status" value="1"/>
</dbReference>
<dbReference type="GO" id="GO:0005975">
    <property type="term" value="P:carbohydrate metabolic process"/>
    <property type="evidence" value="ECO:0007669"/>
    <property type="project" value="UniProtKB-ARBA"/>
</dbReference>
<accession>A0A9E7D1M4</accession>
<dbReference type="InterPro" id="IPR038607">
    <property type="entry name" value="PhoD-like_sf"/>
</dbReference>
<evidence type="ECO:0000256" key="3">
    <source>
        <dbReference type="SAM" id="MobiDB-lite"/>
    </source>
</evidence>
<evidence type="ECO:0000256" key="4">
    <source>
        <dbReference type="SAM" id="SignalP"/>
    </source>
</evidence>
<dbReference type="Pfam" id="PF13385">
    <property type="entry name" value="Laminin_G_3"/>
    <property type="match status" value="4"/>
</dbReference>
<dbReference type="KEGG" id="fbm:MQE35_16245"/>
<feature type="domain" description="LamG-like jellyroll fold" evidence="5">
    <location>
        <begin position="1415"/>
        <end position="1550"/>
    </location>
</feature>
<keyword evidence="1 4" id="KW-0732">Signal</keyword>
<keyword evidence="2" id="KW-1015">Disulfide bond</keyword>
<gene>
    <name evidence="6" type="ORF">MQE35_16245</name>
</gene>
<dbReference type="Gene3D" id="2.40.10.500">
    <property type="match status" value="1"/>
</dbReference>
<dbReference type="Gene3D" id="3.60.21.70">
    <property type="entry name" value="PhoD-like phosphatase"/>
    <property type="match status" value="1"/>
</dbReference>
<dbReference type="InterPro" id="IPR006558">
    <property type="entry name" value="LamG-like"/>
</dbReference>
<evidence type="ECO:0000259" key="5">
    <source>
        <dbReference type="SMART" id="SM00560"/>
    </source>
</evidence>
<protein>
    <submittedName>
        <fullName evidence="6">DUF839 domain-containing protein</fullName>
    </submittedName>
</protein>
<evidence type="ECO:0000313" key="7">
    <source>
        <dbReference type="Proteomes" id="UP000831290"/>
    </source>
</evidence>
<dbReference type="InterPro" id="IPR018946">
    <property type="entry name" value="PhoD-like_MPP"/>
</dbReference>
<dbReference type="InterPro" id="IPR008557">
    <property type="entry name" value="PhoX"/>
</dbReference>
<feature type="compositionally biased region" description="Acidic residues" evidence="3">
    <location>
        <begin position="2528"/>
        <end position="2551"/>
    </location>
</feature>
<evidence type="ECO:0000256" key="1">
    <source>
        <dbReference type="ARBA" id="ARBA00022729"/>
    </source>
</evidence>
<feature type="region of interest" description="Disordered" evidence="3">
    <location>
        <begin position="2526"/>
        <end position="2551"/>
    </location>
</feature>
<proteinExistence type="predicted"/>
<reference evidence="6" key="1">
    <citation type="submission" date="2022-03" db="EMBL/GenBank/DDBJ databases">
        <title>Description of Abyssus ytuae gen. nov., sp. nov., a novel member of the family Flavobacteriaceae isolated from the sediment of Mariana Trench.</title>
        <authorList>
            <person name="Zhang J."/>
            <person name="Xu X."/>
        </authorList>
    </citation>
    <scope>NUCLEOTIDE SEQUENCE</scope>
    <source>
        <strain evidence="6">MT3330</strain>
    </source>
</reference>
<dbReference type="Gene3D" id="2.60.120.200">
    <property type="match status" value="4"/>
</dbReference>
<name>A0A9E7D1M4_9FLAO</name>
<feature type="chain" id="PRO_5038367822" evidence="4">
    <location>
        <begin position="23"/>
        <end position="2637"/>
    </location>
</feature>
<dbReference type="InterPro" id="IPR029052">
    <property type="entry name" value="Metallo-depent_PP-like"/>
</dbReference>
<dbReference type="Pfam" id="PF05787">
    <property type="entry name" value="PhoX"/>
    <property type="match status" value="1"/>
</dbReference>
<dbReference type="InterPro" id="IPR013320">
    <property type="entry name" value="ConA-like_dom_sf"/>
</dbReference>
<dbReference type="RefSeq" id="WP_255842610.1">
    <property type="nucleotide sequence ID" value="NZ_CP094358.1"/>
</dbReference>
<dbReference type="SUPFAM" id="SSF56300">
    <property type="entry name" value="Metallo-dependent phosphatases"/>
    <property type="match status" value="1"/>
</dbReference>
<dbReference type="SUPFAM" id="SSF49899">
    <property type="entry name" value="Concanavalin A-like lectins/glucanases"/>
    <property type="match status" value="4"/>
</dbReference>
<dbReference type="Proteomes" id="UP000831290">
    <property type="component" value="Chromosome"/>
</dbReference>
<dbReference type="SMART" id="SM00560">
    <property type="entry name" value="LamGL"/>
    <property type="match status" value="2"/>
</dbReference>
<dbReference type="PANTHER" id="PTHR35399:SF2">
    <property type="entry name" value="DUF839 DOMAIN-CONTAINING PROTEIN"/>
    <property type="match status" value="1"/>
</dbReference>
<sequence>MKKILLLLSLLCIFFNGLELNAQITVPGDSLVYGPMFSPTYNNSVRVWMLTKNTGSGNALSLSFTASDSPNDELTGTVYNSDDRLGYYLRSYEFTGLTPGQSYSAKLLINGTPSQRVSSITNEDGIIDDFEFLSGGCGRIYDVSRCIDQPESKTHINGTPQMFNVMAEEGSDMMIWLGDAVYLLGLEHADGQCPDGVDDWANKDMAFDRYRFYRDFHDSLTVAMPQLAITDNHDVGSNEFNKTFPTLGQMREIFMDWWPNPEYETTSEGQGLFSSYKYKDVEYFLTDNRSFRDGTADHFGPEQLDWLKQSLLNSTATFKIIINGTPTFTPVGGRNFSVSNQASEFLNFIQDNNINGVLSLSADIHEQKFMVRDSDVKYPLIDVLSGNINSDIGNGNYSIQYDSNNIIQGVKQTYLRINVFGDIEDRRMKIEYIGADGQPYFEEIIHQDMLTSKNEDAYKLGLKIENNLVDVSGYSHTLQASDYTFGLNKDDEANEALILNPNTTINIPADNSINFHDRAFSLTFWINPSELPTNGSTILSNGEEGAGISFGLTSKGNLTYTDHATNTTYESQYKILSDSWSFITWKYNNIKRKLSLYYNGFLIQNWQNVISPKPSSSKILIGNNFEGKQYLGSLDELSLYGRLITDNAILEEADVETNRGDVLKLSGAQQMVIPGDDINPVFSGDYTIEFWGKLNSDPGTNFKILASNGRESGNSTGLSFEFPGSNKLNVVFGTNGSGWDSLSEYGEAWSIGEWNHIALVVSAANGTLQYYQNGNLIGEGSYSGYVPNPRGLGIGYSPYYGSPVNAELDELRIWQRTLTAEEIKAHMHHPLEGGETNLTLYYDFSPSETDETSIVSKGSMPYEITLDGGELVTATSPIGNISTNYRDNITGQWSGNTIINNSGLILPETITAYNKNIVIGKHRDAAIEEVPGITNMNYLKGGWKIDPLNSPFVTVKINLDESLASNSEVVRKTAGKYYLLKENELTGEYTIVTDGAFDGSNVTFYNANLEEGIYYLAWEEGDFVPGRGGSLSLIGDHQVYFPSSVIEPLFSNDFTIEFWVNLTQDPGNNAPLVSNHGRVDNNTTGFTLEMPDNNSVSAVFGTGTGSWNAINSGETLNIGEWNHIAITASPDDAIKLYLNGELKASGAFDAYASNSNWDFALGKTINYGGQSHSVMDEFRIWSKVKTREEIKAQMHTSVNTQTNLVFNYSFNQEDNGVLENLGSNTDIINYTNAQIISSSSPVSEIEKSYTDIISGNWSVTRAIEGGFYVSNSISSFTENVVVGRNINNDIVPLGNIENTFYVAGGWKLNAMNMETADMEIDLTSVFSSVEKINATVASYMLLKGDPQSDYIVVSTGTETNGKVTFNDVTLDLGNYYLAYEVDTAAAIAEQGGAIDLPGDHQVLIPKEGINDALSGEFTIELWGRLNDTAGGNTKLVGFTNFGGGEFGWELEFLNNQTLQTITGRGPSGGWNTLNSSHVWKPGEWNHVAVTFIPNGEFKFYINGELAGSMPVEEFQPCINDLALGRNISNNAPTNSSIDEFRIWTKAKTIEEIREDMYLTITEPTPDLAYNYTFNQDNSGFLLNQGSVLVEVPYTNAEIIPATGPVRDIQSPFRNLVKGNWSVMNDAGNGMYLENTISDYDRNVVIGKEINGTIEHVLNQVENDTLYLSSRWIFDPLFTESATPKVDLTKIFENLNDIKLIAKNYYLLTSDPSVEVNIIASGTKNGNLVTFNEITIEEDTPVYLAWENINEYQNGTFPVAAQGLWRYDDTGTDLGTQWKNNEYDDSSWAFGNSVFGYGDGIESTTLDFGTDPDNKYPTYYLRHTFEVDDASVYGNLLFRVLKDDGVIVYINGTEAFRMNMPDGDITYNTYASMAIGGADEEAWNEIRTPNLLQNGVNVIAVELHQADATSSDLRFDIEVNYELPPLEVTEYPLQKDQQWYYFDKGTGLDTEDWTSPAYNNLAWDRGYAPLGYGDPVNTELSFGPNASDKYITYYFAKDINIDLSSLTDLVEFGLRRDDGAIVYVNGVEVFRHNLPDGNIDYLTTAPTAMGGIDENIYFIANIPKTIFTEGVNRIAVEVHQQSGTSSDLRFDMYIKNTQNVTIDCNNPHIGCFSSIEPTGQTDKLIISEDHEFQLIFKEGDPYTIGDGNVPGNNDFTAYIPANGSSELGHLSVNHENTPGGVSVVNLHLDNDTKLWMVDDSQPVDFYNSALVTTTRNCSGGITPWGTVVTAEETTNAGDVNGDGYEDVGWLVELDPETAQVIDYGNGQEKLWAMGRMNHENVVISPNGTTAYYGEDGGTHCVYKYVMDTPGNLSAGTVYVLKLDLGLSGDDPSSSTGQWIEVPNETQSDRNNLNNIASALGGTNFNGVEDCDINTYDGKIYFTAKGKNRVYRFKDEGNTISGFETFVGGKSYEVVTNNGTFSEPWGDGNDNLVFDDKGNLWVCEDGGNNYIWVVRPDHTQSTPNVSIFASMPIGSEPTGLTFTPDFKYGFFSVQHPDGANSPQTDASENEVIFNASSTIVFALSDNLGEIADDPDPNEPDPNEPDEPGNDDEEYIGIHPNPTYDGLVKLILKSESVGENIIVEIYDILGRSLLKLEKGKTTGDHQEIEINLTAVSSGSQILFMKTHVGNKKKLFKVITQ</sequence>